<dbReference type="PANTHER" id="PTHR31099:SF44">
    <property type="entry name" value="DUF4283 DOMAIN-CONTAINING PROTEIN"/>
    <property type="match status" value="1"/>
</dbReference>
<reference evidence="2 3" key="1">
    <citation type="journal article" date="2014" name="Genome Biol.">
        <title>Transcriptome and methylome profiling reveals relics of genome dominance in the mesopolyploid Brassica oleracea.</title>
        <authorList>
            <person name="Parkin I.A."/>
            <person name="Koh C."/>
            <person name="Tang H."/>
            <person name="Robinson S.J."/>
            <person name="Kagale S."/>
            <person name="Clarke W.E."/>
            <person name="Town C.D."/>
            <person name="Nixon J."/>
            <person name="Krishnakumar V."/>
            <person name="Bidwell S.L."/>
            <person name="Denoeud F."/>
            <person name="Belcram H."/>
            <person name="Links M.G."/>
            <person name="Just J."/>
            <person name="Clarke C."/>
            <person name="Bender T."/>
            <person name="Huebert T."/>
            <person name="Mason A.S."/>
            <person name="Pires J.C."/>
            <person name="Barker G."/>
            <person name="Moore J."/>
            <person name="Walley P.G."/>
            <person name="Manoli S."/>
            <person name="Batley J."/>
            <person name="Edwards D."/>
            <person name="Nelson M.N."/>
            <person name="Wang X."/>
            <person name="Paterson A.H."/>
            <person name="King G."/>
            <person name="Bancroft I."/>
            <person name="Chalhoub B."/>
            <person name="Sharpe A.G."/>
        </authorList>
    </citation>
    <scope>NUCLEOTIDE SEQUENCE</scope>
    <source>
        <strain evidence="2 3">cv. TO1000</strain>
    </source>
</reference>
<dbReference type="Gramene" id="Bo5g118580.1">
    <property type="protein sequence ID" value="Bo5g118580.1"/>
    <property type="gene ID" value="Bo5g118580"/>
</dbReference>
<evidence type="ECO:0000313" key="2">
    <source>
        <dbReference type="EnsemblPlants" id="Bo5g118580.1"/>
    </source>
</evidence>
<dbReference type="AlphaFoldDB" id="A0A0D3CIW2"/>
<evidence type="ECO:0000313" key="3">
    <source>
        <dbReference type="Proteomes" id="UP000032141"/>
    </source>
</evidence>
<evidence type="ECO:0000256" key="1">
    <source>
        <dbReference type="SAM" id="MobiDB-lite"/>
    </source>
</evidence>
<feature type="region of interest" description="Disordered" evidence="1">
    <location>
        <begin position="283"/>
        <end position="306"/>
    </location>
</feature>
<dbReference type="HOGENOM" id="CLU_019862_0_1_1"/>
<dbReference type="Proteomes" id="UP000032141">
    <property type="component" value="Chromosome C5"/>
</dbReference>
<dbReference type="PANTHER" id="PTHR31099">
    <property type="entry name" value="OS06G0165300 PROTEIN"/>
    <property type="match status" value="1"/>
</dbReference>
<dbReference type="eggNOG" id="ENOG502RRIK">
    <property type="taxonomic scope" value="Eukaryota"/>
</dbReference>
<sequence length="519" mass="59016">MKGTSRGSSSKCVQDDDFLVPKADHVPYPIDPAERAAYWKARHSSIIPPGEKPFPMMHKRMVDVGVPSRTNGDFLKRVREFCQIPDAVEFRIPCEGERADDPPDCYFTCYEMFSVRCRLWFPIPEIIIRILDHFEIGISQLHPNSYLHLVSIVILSYEYGLTLTTDHFEALFRLQKVEKPYIFWLTLRKHMTVIKGLISNCNMWRKIFFFVRINAASVEEKRIPMFRSKPNRDPFISPIHPFPADVIEMRDLMWNGPFYWNFFTPKRVRKAVRRVHPELDMGAADVESDPEDPIPSDVPAEWMSTRSSKGKGIDLGDIEFSADDFFLPGWDPDLAFGDGSGSSEVPIPDFDEFFDGLPSNFNPPPSVDGLDRSAVVAERSRIINGADKAEKDLARMQSEILDQESKFAKDHAKAVRRAERRVSNFCECRGSVGTLRKTQMDDFVFKDEMETMEGGMNDYAHAEALIPPIDGKIQGLWDPILVSPDTEEVAIDVSGDDEEVDYPAGVFGASMSGDFNFDL</sequence>
<reference evidence="2" key="2">
    <citation type="submission" date="2015-03" db="UniProtKB">
        <authorList>
            <consortium name="EnsemblPlants"/>
        </authorList>
    </citation>
    <scope>IDENTIFICATION</scope>
</reference>
<name>A0A0D3CIW2_BRAOL</name>
<dbReference type="EnsemblPlants" id="Bo5g118580.1">
    <property type="protein sequence ID" value="Bo5g118580.1"/>
    <property type="gene ID" value="Bo5g118580"/>
</dbReference>
<keyword evidence="3" id="KW-1185">Reference proteome</keyword>
<organism evidence="2 3">
    <name type="scientific">Brassica oleracea var. oleracea</name>
    <dbReference type="NCBI Taxonomy" id="109376"/>
    <lineage>
        <taxon>Eukaryota</taxon>
        <taxon>Viridiplantae</taxon>
        <taxon>Streptophyta</taxon>
        <taxon>Embryophyta</taxon>
        <taxon>Tracheophyta</taxon>
        <taxon>Spermatophyta</taxon>
        <taxon>Magnoliopsida</taxon>
        <taxon>eudicotyledons</taxon>
        <taxon>Gunneridae</taxon>
        <taxon>Pentapetalae</taxon>
        <taxon>rosids</taxon>
        <taxon>malvids</taxon>
        <taxon>Brassicales</taxon>
        <taxon>Brassicaceae</taxon>
        <taxon>Brassiceae</taxon>
        <taxon>Brassica</taxon>
    </lineage>
</organism>
<accession>A0A0D3CIW2</accession>
<proteinExistence type="predicted"/>
<protein>
    <submittedName>
        <fullName evidence="2">Uncharacterized protein</fullName>
    </submittedName>
</protein>